<dbReference type="Proteomes" id="UP000218231">
    <property type="component" value="Unassembled WGS sequence"/>
</dbReference>
<evidence type="ECO:0000313" key="2">
    <source>
        <dbReference type="Proteomes" id="UP000218231"/>
    </source>
</evidence>
<protein>
    <submittedName>
        <fullName evidence="1">Uncharacterized protein</fullName>
    </submittedName>
</protein>
<dbReference type="AlphaFoldDB" id="A0A2A2M171"/>
<organism evidence="1 2">
    <name type="scientific">Diploscapter pachys</name>
    <dbReference type="NCBI Taxonomy" id="2018661"/>
    <lineage>
        <taxon>Eukaryota</taxon>
        <taxon>Metazoa</taxon>
        <taxon>Ecdysozoa</taxon>
        <taxon>Nematoda</taxon>
        <taxon>Chromadorea</taxon>
        <taxon>Rhabditida</taxon>
        <taxon>Rhabditina</taxon>
        <taxon>Rhabditomorpha</taxon>
        <taxon>Rhabditoidea</taxon>
        <taxon>Rhabditidae</taxon>
        <taxon>Diploscapter</taxon>
    </lineage>
</organism>
<evidence type="ECO:0000313" key="1">
    <source>
        <dbReference type="EMBL" id="PAV92291.1"/>
    </source>
</evidence>
<keyword evidence="2" id="KW-1185">Reference proteome</keyword>
<dbReference type="EMBL" id="LIAE01006249">
    <property type="protein sequence ID" value="PAV92291.1"/>
    <property type="molecule type" value="Genomic_DNA"/>
</dbReference>
<proteinExistence type="predicted"/>
<reference evidence="1 2" key="1">
    <citation type="journal article" date="2017" name="Curr. Biol.">
        <title>Genome architecture and evolution of a unichromosomal asexual nematode.</title>
        <authorList>
            <person name="Fradin H."/>
            <person name="Zegar C."/>
            <person name="Gutwein M."/>
            <person name="Lucas J."/>
            <person name="Kovtun M."/>
            <person name="Corcoran D."/>
            <person name="Baugh L.R."/>
            <person name="Kiontke K."/>
            <person name="Gunsalus K."/>
            <person name="Fitch D.H."/>
            <person name="Piano F."/>
        </authorList>
    </citation>
    <scope>NUCLEOTIDE SEQUENCE [LARGE SCALE GENOMIC DNA]</scope>
    <source>
        <strain evidence="1">PF1309</strain>
    </source>
</reference>
<sequence length="147" mass="16375">MELAAMAGRMDAMPPPALLTPGLDGFSAVLGFPRLEDGVIPALGLDQFAVMRVLVGLYFTWLTSRFLLRNWSSSTTASLRIKNVDHLPQAVTILTKQATKFVFKLHFSLNGTVIFHRFQFCELLSKLEFKAAEFGETRHGDVFLGEL</sequence>
<name>A0A2A2M171_9BILA</name>
<accession>A0A2A2M171</accession>
<gene>
    <name evidence="1" type="ORF">WR25_01212</name>
</gene>
<comment type="caution">
    <text evidence="1">The sequence shown here is derived from an EMBL/GenBank/DDBJ whole genome shotgun (WGS) entry which is preliminary data.</text>
</comment>